<keyword evidence="5" id="KW-1185">Reference proteome</keyword>
<evidence type="ECO:0000313" key="4">
    <source>
        <dbReference type="EnsemblMetazoa" id="XP_022661123"/>
    </source>
</evidence>
<dbReference type="SUPFAM" id="SSF53448">
    <property type="entry name" value="Nucleotide-diphospho-sugar transferases"/>
    <property type="match status" value="1"/>
</dbReference>
<dbReference type="KEGG" id="vde:111250319"/>
<dbReference type="InterPro" id="IPR029044">
    <property type="entry name" value="Nucleotide-diphossugar_trans"/>
</dbReference>
<dbReference type="RefSeq" id="XP_022661108.1">
    <property type="nucleotide sequence ID" value="XM_022805373.1"/>
</dbReference>
<dbReference type="RefSeq" id="XP_022661116.1">
    <property type="nucleotide sequence ID" value="XM_022805381.1"/>
</dbReference>
<dbReference type="GeneID" id="111250319"/>
<protein>
    <submittedName>
        <fullName evidence="4">Uncharacterized protein</fullName>
    </submittedName>
</protein>
<dbReference type="Gene3D" id="3.90.550.10">
    <property type="entry name" value="Spore Coat Polysaccharide Biosynthesis Protein SpsA, Chain A"/>
    <property type="match status" value="1"/>
</dbReference>
<comment type="similarity">
    <text evidence="1">Belongs to the transferase hexapeptide repeat family.</text>
</comment>
<proteinExistence type="inferred from homology"/>
<name>A0A7M7K3K7_VARDE</name>
<reference evidence="4" key="1">
    <citation type="submission" date="2021-01" db="UniProtKB">
        <authorList>
            <consortium name="EnsemblMetazoa"/>
        </authorList>
    </citation>
    <scope>IDENTIFICATION</scope>
</reference>
<dbReference type="Proteomes" id="UP000594260">
    <property type="component" value="Unplaced"/>
</dbReference>
<dbReference type="InParanoid" id="A0A7M7K3K7"/>
<sequence>MFKSVILIGGPQKGTRFRPLSFDMPKPLFPVAGFPVLQHLIEACCAVPVMKEILLLGFYPVDQISLFVESMSKQYNLSIRYLQEFSPLGTAGGIYNFRDQIMSGDPDAFLLINGDVCGDFPLKSLVEFHLTRPKTNLITVLGTEATRSQSVNYGCIAAQQDTGEILHYVEKPSIFVSSTINCGVYVCSADIFLYLGEVYKSKRAAPRYARRTGEDSETISLEFDVLTKLAGSSRTCHVFKTERFWTQIKTAGSAIYANRHYLEMYNNRKDERLTLQTPNGPKIIGDVYIHPTANVHSSAVIGPNVSVSQGVTVGRGVRLCESIILGNTVIGDHSLVKNSIIGWNSAIGSWARVEGTACDPNPNKAFSKMDNVPLFNNDGRLNPSITVLGCNVSVRSEVVIINSIVLPHKDLSQSYKNEIIL</sequence>
<evidence type="ECO:0000259" key="3">
    <source>
        <dbReference type="Pfam" id="PF25087"/>
    </source>
</evidence>
<feature type="domain" description="Mannose-1-phosphate guanyltransferase C-terminal" evidence="3">
    <location>
        <begin position="283"/>
        <end position="420"/>
    </location>
</feature>
<dbReference type="CTD" id="29926"/>
<organism evidence="4 5">
    <name type="scientific">Varroa destructor</name>
    <name type="common">Honeybee mite</name>
    <dbReference type="NCBI Taxonomy" id="109461"/>
    <lineage>
        <taxon>Eukaryota</taxon>
        <taxon>Metazoa</taxon>
        <taxon>Ecdysozoa</taxon>
        <taxon>Arthropoda</taxon>
        <taxon>Chelicerata</taxon>
        <taxon>Arachnida</taxon>
        <taxon>Acari</taxon>
        <taxon>Parasitiformes</taxon>
        <taxon>Mesostigmata</taxon>
        <taxon>Gamasina</taxon>
        <taxon>Dermanyssoidea</taxon>
        <taxon>Varroidae</taxon>
        <taxon>Varroa</taxon>
    </lineage>
</organism>
<dbReference type="EnsemblMetazoa" id="XM_022805395">
    <property type="protein sequence ID" value="XP_022661130"/>
    <property type="gene ID" value="LOC111250319"/>
</dbReference>
<dbReference type="EnsemblMetazoa" id="XM_022805381">
    <property type="protein sequence ID" value="XP_022661116"/>
    <property type="gene ID" value="LOC111250319"/>
</dbReference>
<dbReference type="OMA" id="MPVPNWW"/>
<dbReference type="InterPro" id="IPR050486">
    <property type="entry name" value="Mannose-1P_guanyltransferase"/>
</dbReference>
<dbReference type="InterPro" id="IPR056729">
    <property type="entry name" value="GMPPB_C"/>
</dbReference>
<dbReference type="Pfam" id="PF25087">
    <property type="entry name" value="GMPPB_C"/>
    <property type="match status" value="1"/>
</dbReference>
<dbReference type="RefSeq" id="XP_022661123.1">
    <property type="nucleotide sequence ID" value="XM_022805388.1"/>
</dbReference>
<dbReference type="EnsemblMetazoa" id="XM_022805388">
    <property type="protein sequence ID" value="XP_022661123"/>
    <property type="gene ID" value="LOC111250319"/>
</dbReference>
<dbReference type="OrthoDB" id="285674at2759"/>
<dbReference type="CDD" id="cd06428">
    <property type="entry name" value="M1P_guanylylT_A_like_N"/>
    <property type="match status" value="1"/>
</dbReference>
<dbReference type="Pfam" id="PF00483">
    <property type="entry name" value="NTP_transferase"/>
    <property type="match status" value="1"/>
</dbReference>
<evidence type="ECO:0000256" key="1">
    <source>
        <dbReference type="ARBA" id="ARBA00007274"/>
    </source>
</evidence>
<dbReference type="Gene3D" id="2.160.10.10">
    <property type="entry name" value="Hexapeptide repeat proteins"/>
    <property type="match status" value="1"/>
</dbReference>
<evidence type="ECO:0000313" key="5">
    <source>
        <dbReference type="Proteomes" id="UP000594260"/>
    </source>
</evidence>
<dbReference type="PANTHER" id="PTHR22572">
    <property type="entry name" value="SUGAR-1-PHOSPHATE GUANYL TRANSFERASE"/>
    <property type="match status" value="1"/>
</dbReference>
<evidence type="ECO:0000259" key="2">
    <source>
        <dbReference type="Pfam" id="PF00483"/>
    </source>
</evidence>
<dbReference type="FunCoup" id="A0A7M7K3K7">
    <property type="interactions" value="503"/>
</dbReference>
<dbReference type="EnsemblMetazoa" id="XM_022805373">
    <property type="protein sequence ID" value="XP_022661108"/>
    <property type="gene ID" value="LOC111250319"/>
</dbReference>
<dbReference type="InterPro" id="IPR005835">
    <property type="entry name" value="NTP_transferase_dom"/>
</dbReference>
<dbReference type="AlphaFoldDB" id="A0A7M7K3K7"/>
<feature type="domain" description="Nucleotidyl transferase" evidence="2">
    <location>
        <begin position="3"/>
        <end position="206"/>
    </location>
</feature>
<accession>A0A7M7K3K7</accession>
<dbReference type="RefSeq" id="XP_022661130.1">
    <property type="nucleotide sequence ID" value="XM_022805395.1"/>
</dbReference>